<feature type="transmembrane region" description="Helical" evidence="13">
    <location>
        <begin position="731"/>
        <end position="755"/>
    </location>
</feature>
<protein>
    <submittedName>
        <fullName evidence="15">Cation-translocating P-type ATPase</fullName>
    </submittedName>
</protein>
<dbReference type="PRINTS" id="PR00121">
    <property type="entry name" value="NAKATPASE"/>
</dbReference>
<evidence type="ECO:0000256" key="5">
    <source>
        <dbReference type="ARBA" id="ARBA00022553"/>
    </source>
</evidence>
<evidence type="ECO:0000256" key="10">
    <source>
        <dbReference type="ARBA" id="ARBA00022989"/>
    </source>
</evidence>
<feature type="transmembrane region" description="Helical" evidence="13">
    <location>
        <begin position="66"/>
        <end position="82"/>
    </location>
</feature>
<dbReference type="InterPro" id="IPR004014">
    <property type="entry name" value="ATPase_P-typ_cation-transptr_N"/>
</dbReference>
<dbReference type="Gene3D" id="1.20.1110.10">
    <property type="entry name" value="Calcium-transporting ATPase, transmembrane domain"/>
    <property type="match status" value="2"/>
</dbReference>
<feature type="transmembrane region" description="Helical" evidence="13">
    <location>
        <begin position="259"/>
        <end position="283"/>
    </location>
</feature>
<dbReference type="SFLD" id="SFLDS00003">
    <property type="entry name" value="Haloacid_Dehalogenase"/>
    <property type="match status" value="1"/>
</dbReference>
<evidence type="ECO:0000256" key="11">
    <source>
        <dbReference type="ARBA" id="ARBA00023065"/>
    </source>
</evidence>
<keyword evidence="6 13" id="KW-0812">Transmembrane</keyword>
<keyword evidence="4" id="KW-1003">Cell membrane</keyword>
<keyword evidence="7" id="KW-0547">Nucleotide-binding</keyword>
<dbReference type="AlphaFoldDB" id="A0A9X7Z6P7"/>
<dbReference type="KEGG" id="afx:JZ786_18690"/>
<evidence type="ECO:0000256" key="4">
    <source>
        <dbReference type="ARBA" id="ARBA00022475"/>
    </source>
</evidence>
<dbReference type="GO" id="GO:0016887">
    <property type="term" value="F:ATP hydrolysis activity"/>
    <property type="evidence" value="ECO:0007669"/>
    <property type="project" value="InterPro"/>
</dbReference>
<evidence type="ECO:0000256" key="8">
    <source>
        <dbReference type="ARBA" id="ARBA00022840"/>
    </source>
</evidence>
<dbReference type="InterPro" id="IPR018303">
    <property type="entry name" value="ATPase_P-typ_P_site"/>
</dbReference>
<dbReference type="NCBIfam" id="TIGR01494">
    <property type="entry name" value="ATPase_P-type"/>
    <property type="match status" value="2"/>
</dbReference>
<evidence type="ECO:0000256" key="2">
    <source>
        <dbReference type="ARBA" id="ARBA00005675"/>
    </source>
</evidence>
<dbReference type="Proteomes" id="UP000663505">
    <property type="component" value="Chromosome"/>
</dbReference>
<evidence type="ECO:0000313" key="16">
    <source>
        <dbReference type="Proteomes" id="UP000663505"/>
    </source>
</evidence>
<evidence type="ECO:0000256" key="1">
    <source>
        <dbReference type="ARBA" id="ARBA00004651"/>
    </source>
</evidence>
<feature type="transmembrane region" description="Helical" evidence="13">
    <location>
        <begin position="767"/>
        <end position="785"/>
    </location>
</feature>
<keyword evidence="8" id="KW-0067">ATP-binding</keyword>
<keyword evidence="11" id="KW-0406">Ion transport</keyword>
<dbReference type="SMART" id="SM00831">
    <property type="entry name" value="Cation_ATPase_N"/>
    <property type="match status" value="1"/>
</dbReference>
<dbReference type="GO" id="GO:0030007">
    <property type="term" value="P:intracellular potassium ion homeostasis"/>
    <property type="evidence" value="ECO:0007669"/>
    <property type="project" value="TreeGrafter"/>
</dbReference>
<dbReference type="InterPro" id="IPR036412">
    <property type="entry name" value="HAD-like_sf"/>
</dbReference>
<feature type="domain" description="Cation-transporting P-type ATPase N-terminal" evidence="14">
    <location>
        <begin position="3"/>
        <end position="62"/>
    </location>
</feature>
<accession>A0A9X7Z6P7</accession>
<dbReference type="SUPFAM" id="SSF81665">
    <property type="entry name" value="Calcium ATPase, transmembrane domain M"/>
    <property type="match status" value="1"/>
</dbReference>
<comment type="subcellular location">
    <subcellularLocation>
        <location evidence="1">Cell membrane</location>
        <topology evidence="1">Multi-pass membrane protein</topology>
    </subcellularLocation>
</comment>
<dbReference type="SUPFAM" id="SSF56784">
    <property type="entry name" value="HAD-like"/>
    <property type="match status" value="1"/>
</dbReference>
<keyword evidence="16" id="KW-1185">Reference proteome</keyword>
<dbReference type="InterPro" id="IPR023214">
    <property type="entry name" value="HAD_sf"/>
</dbReference>
<keyword evidence="12 13" id="KW-0472">Membrane</keyword>
<organism evidence="15 16">
    <name type="scientific">Alicyclobacillus mengziensis</name>
    <dbReference type="NCBI Taxonomy" id="2931921"/>
    <lineage>
        <taxon>Bacteria</taxon>
        <taxon>Bacillati</taxon>
        <taxon>Bacillota</taxon>
        <taxon>Bacilli</taxon>
        <taxon>Bacillales</taxon>
        <taxon>Alicyclobacillaceae</taxon>
        <taxon>Alicyclobacillus</taxon>
    </lineage>
</organism>
<dbReference type="GO" id="GO:0005524">
    <property type="term" value="F:ATP binding"/>
    <property type="evidence" value="ECO:0007669"/>
    <property type="project" value="UniProtKB-KW"/>
</dbReference>
<comment type="similarity">
    <text evidence="2">Belongs to the cation transport ATPase (P-type) (TC 3.A.3) family. Type IIA subfamily.</text>
</comment>
<keyword evidence="5" id="KW-0597">Phosphoprotein</keyword>
<dbReference type="InterPro" id="IPR050510">
    <property type="entry name" value="Cation_transp_ATPase_P-type"/>
</dbReference>
<gene>
    <name evidence="15" type="ORF">JZ786_18690</name>
</gene>
<dbReference type="SUPFAM" id="SSF81653">
    <property type="entry name" value="Calcium ATPase, transduction domain A"/>
    <property type="match status" value="1"/>
</dbReference>
<dbReference type="EMBL" id="CP071182">
    <property type="protein sequence ID" value="QSO46475.1"/>
    <property type="molecule type" value="Genomic_DNA"/>
</dbReference>
<dbReference type="RefSeq" id="WP_206655844.1">
    <property type="nucleotide sequence ID" value="NZ_CP071182.1"/>
</dbReference>
<dbReference type="GO" id="GO:1990573">
    <property type="term" value="P:potassium ion import across plasma membrane"/>
    <property type="evidence" value="ECO:0007669"/>
    <property type="project" value="TreeGrafter"/>
</dbReference>
<dbReference type="Pfam" id="PF00122">
    <property type="entry name" value="E1-E2_ATPase"/>
    <property type="match status" value="1"/>
</dbReference>
<evidence type="ECO:0000256" key="3">
    <source>
        <dbReference type="ARBA" id="ARBA00022448"/>
    </source>
</evidence>
<dbReference type="GO" id="GO:0005886">
    <property type="term" value="C:plasma membrane"/>
    <property type="evidence" value="ECO:0007669"/>
    <property type="project" value="UniProtKB-SubCell"/>
</dbReference>
<feature type="transmembrane region" description="Helical" evidence="13">
    <location>
        <begin position="41"/>
        <end position="60"/>
    </location>
</feature>
<feature type="transmembrane region" description="Helical" evidence="13">
    <location>
        <begin position="828"/>
        <end position="853"/>
    </location>
</feature>
<keyword evidence="10 13" id="KW-1133">Transmembrane helix</keyword>
<feature type="transmembrane region" description="Helical" evidence="13">
    <location>
        <begin position="663"/>
        <end position="683"/>
    </location>
</feature>
<dbReference type="PROSITE" id="PS00154">
    <property type="entry name" value="ATPASE_E1_E2"/>
    <property type="match status" value="1"/>
</dbReference>
<dbReference type="Pfam" id="PF00702">
    <property type="entry name" value="Hydrolase"/>
    <property type="match status" value="1"/>
</dbReference>
<evidence type="ECO:0000256" key="13">
    <source>
        <dbReference type="SAM" id="Phobius"/>
    </source>
</evidence>
<dbReference type="Pfam" id="PF00689">
    <property type="entry name" value="Cation_ATPase_C"/>
    <property type="match status" value="1"/>
</dbReference>
<dbReference type="InterPro" id="IPR044492">
    <property type="entry name" value="P_typ_ATPase_HD_dom"/>
</dbReference>
<dbReference type="Gene3D" id="3.40.1110.10">
    <property type="entry name" value="Calcium-transporting ATPase, cytoplasmic domain N"/>
    <property type="match status" value="1"/>
</dbReference>
<dbReference type="PRINTS" id="PR00119">
    <property type="entry name" value="CATATPASE"/>
</dbReference>
<dbReference type="SFLD" id="SFLDG00002">
    <property type="entry name" value="C1.7:_P-type_atpase_like"/>
    <property type="match status" value="1"/>
</dbReference>
<evidence type="ECO:0000256" key="7">
    <source>
        <dbReference type="ARBA" id="ARBA00022741"/>
    </source>
</evidence>
<dbReference type="InterPro" id="IPR023299">
    <property type="entry name" value="ATPase_P-typ_cyto_dom_N"/>
</dbReference>
<dbReference type="Pfam" id="PF00690">
    <property type="entry name" value="Cation_ATPase_N"/>
    <property type="match status" value="1"/>
</dbReference>
<dbReference type="InterPro" id="IPR059000">
    <property type="entry name" value="ATPase_P-type_domA"/>
</dbReference>
<feature type="transmembrane region" description="Helical" evidence="13">
    <location>
        <begin position="228"/>
        <end position="247"/>
    </location>
</feature>
<evidence type="ECO:0000256" key="9">
    <source>
        <dbReference type="ARBA" id="ARBA00022967"/>
    </source>
</evidence>
<dbReference type="InterPro" id="IPR023298">
    <property type="entry name" value="ATPase_P-typ_TM_dom_sf"/>
</dbReference>
<dbReference type="SUPFAM" id="SSF81660">
    <property type="entry name" value="Metal cation-transporting ATPase, ATP-binding domain N"/>
    <property type="match status" value="1"/>
</dbReference>
<reference evidence="15 16" key="1">
    <citation type="submission" date="2021-02" db="EMBL/GenBank/DDBJ databases">
        <title>Alicyclobacillus curvatus sp. nov. and Alicyclobacillus mengziensis sp. nov., two acidophilic bacteria isolated from acid mine drainage.</title>
        <authorList>
            <person name="Huang Y."/>
        </authorList>
    </citation>
    <scope>NUCLEOTIDE SEQUENCE [LARGE SCALE GENOMIC DNA]</scope>
    <source>
        <strain evidence="15 16">S30H14</strain>
    </source>
</reference>
<evidence type="ECO:0000313" key="15">
    <source>
        <dbReference type="EMBL" id="QSO46475.1"/>
    </source>
</evidence>
<name>A0A9X7Z6P7_9BACL</name>
<dbReference type="GO" id="GO:1902600">
    <property type="term" value="P:proton transmembrane transport"/>
    <property type="evidence" value="ECO:0007669"/>
    <property type="project" value="TreeGrafter"/>
</dbReference>
<dbReference type="InterPro" id="IPR008250">
    <property type="entry name" value="ATPase_P-typ_transduc_dom_A_sf"/>
</dbReference>
<dbReference type="Gene3D" id="3.40.50.1000">
    <property type="entry name" value="HAD superfamily/HAD-like"/>
    <property type="match status" value="1"/>
</dbReference>
<keyword evidence="3" id="KW-0813">Transport</keyword>
<proteinExistence type="inferred from homology"/>
<dbReference type="GO" id="GO:0006883">
    <property type="term" value="P:intracellular sodium ion homeostasis"/>
    <property type="evidence" value="ECO:0007669"/>
    <property type="project" value="TreeGrafter"/>
</dbReference>
<dbReference type="SFLD" id="SFLDF00027">
    <property type="entry name" value="p-type_atpase"/>
    <property type="match status" value="1"/>
</dbReference>
<evidence type="ECO:0000256" key="6">
    <source>
        <dbReference type="ARBA" id="ARBA00022692"/>
    </source>
</evidence>
<evidence type="ECO:0000256" key="12">
    <source>
        <dbReference type="ARBA" id="ARBA00023136"/>
    </source>
</evidence>
<dbReference type="PANTHER" id="PTHR43294">
    <property type="entry name" value="SODIUM/POTASSIUM-TRANSPORTING ATPASE SUBUNIT ALPHA"/>
    <property type="match status" value="1"/>
</dbReference>
<dbReference type="InterPro" id="IPR001757">
    <property type="entry name" value="P_typ_ATPase"/>
</dbReference>
<feature type="transmembrane region" description="Helical" evidence="13">
    <location>
        <begin position="689"/>
        <end position="710"/>
    </location>
</feature>
<dbReference type="GO" id="GO:0005391">
    <property type="term" value="F:P-type sodium:potassium-exchanging transporter activity"/>
    <property type="evidence" value="ECO:0007669"/>
    <property type="project" value="TreeGrafter"/>
</dbReference>
<evidence type="ECO:0000259" key="14">
    <source>
        <dbReference type="SMART" id="SM00831"/>
    </source>
</evidence>
<dbReference type="InterPro" id="IPR006068">
    <property type="entry name" value="ATPase_P-typ_cation-transptr_C"/>
</dbReference>
<keyword evidence="9" id="KW-1278">Translocase</keyword>
<dbReference type="PANTHER" id="PTHR43294:SF21">
    <property type="entry name" value="CATION TRANSPORTING ATPASE"/>
    <property type="match status" value="1"/>
</dbReference>
<dbReference type="Gene3D" id="2.70.150.10">
    <property type="entry name" value="Calcium-transporting ATPase, cytoplasmic transduction domain A"/>
    <property type="match status" value="1"/>
</dbReference>
<feature type="transmembrane region" description="Helical" evidence="13">
    <location>
        <begin position="805"/>
        <end position="822"/>
    </location>
</feature>
<sequence length="863" mass="93918">MNGLNGVGLSDDEASRLLEQYGPNEIPQAEGRNWLRLALEIVREPMFLLLVACGLIYLFLGNTEEATLLLSFVILTMAISFYQQRKTDKAIESLRVLSAPHATVIRNGEHRRIPSQEVVPGDTLVVREGDRVCADAILERALHLTVDESLLTGESVPVMKSSSLDVGRDAVGAESLVYSGTLIVGGEGTAQVIATGTKSQFGKIGSSLGHIMGEPTLLEQETKQMVRLLASVGLLLCGISAATYSFFHHNFVEGLLAGITLAMALIPEELPVVFTLFLTLGSWRMSRYRVLTRRAPAIETLGSATVLCTDKTGTLTENRMTVAEVVTGNGVTNLSKGEQIQGDAASVLEYASLACSVDPYDPMERAIIAMAESHQVNTAQRKDWKLIKVSPLTKQLLAVTNIWKCDQSSYIAATKGAPEAVAHLCRLNQQTVAEVTREVNRLAESGIRVLAVARSRFPAAAGMDLVANNGRQPDLCSPVLPSMSTPQPRLLDVSKYSFAWLGLIGFRDPVRSSVPQAVEQFQSAGVRIVMITGDYPITAQSIAREAGLRNTVQVMTGEALDKLTDLQLSRSVKAVDIFARIVPDQKLRIVNALKRNGEIVAMTGDGINDAPALKASHIGIAMGLRGTDVAREAASLVLLDDDFAAIVAAIKLGRRIYDNLNKAFVYVLAIHIPIIGLSMLPIVLQLPPILLPAHVVFMELIIDPACSVAFEAEPAESDVMRRPPRDVKQHIFRTSTLIFAGLQGLTALVAALFVYFVTMSVGLDERVVRGVTFATLISSNVALILVNRSWSLTALGSIRRKNSAVWYIIFSAFAFLPVIIYTPLLQHLFLFTSIPVRLLVLTIIFGFTSMLWIDAVKLRRRFS</sequence>
<dbReference type="GO" id="GO:0036376">
    <property type="term" value="P:sodium ion export across plasma membrane"/>
    <property type="evidence" value="ECO:0007669"/>
    <property type="project" value="TreeGrafter"/>
</dbReference>